<keyword evidence="1" id="KW-0472">Membrane</keyword>
<keyword evidence="3" id="KW-1185">Reference proteome</keyword>
<keyword evidence="1" id="KW-0812">Transmembrane</keyword>
<feature type="transmembrane region" description="Helical" evidence="1">
    <location>
        <begin position="6"/>
        <end position="25"/>
    </location>
</feature>
<dbReference type="KEGG" id="mvu:Metvu_0477"/>
<feature type="transmembrane region" description="Helical" evidence="1">
    <location>
        <begin position="32"/>
        <end position="51"/>
    </location>
</feature>
<evidence type="ECO:0000256" key="1">
    <source>
        <dbReference type="SAM" id="Phobius"/>
    </source>
</evidence>
<sequence length="95" mass="10419">MKNLEVLPLISGICCILGGLGVVLHTNPINKIIMLALLEIGMIGLIVSSYYLDIAIISSICEPICTIILLLGYMKYLTTIKKKKKFGRDLPVLSK</sequence>
<keyword evidence="1" id="KW-1133">Transmembrane helix</keyword>
<dbReference type="eggNOG" id="arCOG04829">
    <property type="taxonomic scope" value="Archaea"/>
</dbReference>
<evidence type="ECO:0000313" key="2">
    <source>
        <dbReference type="EMBL" id="ACX72336.1"/>
    </source>
</evidence>
<evidence type="ECO:0000313" key="3">
    <source>
        <dbReference type="Proteomes" id="UP000002063"/>
    </source>
</evidence>
<dbReference type="PIRSF" id="PIRSF006581">
    <property type="entry name" value="EhaD"/>
    <property type="match status" value="1"/>
</dbReference>
<reference evidence="2" key="1">
    <citation type="submission" date="2009-10" db="EMBL/GenBank/DDBJ databases">
        <title>Complete sequence of chromosome of Methanocaldococcus vulcanius M7.</title>
        <authorList>
            <consortium name="US DOE Joint Genome Institute"/>
            <person name="Lucas S."/>
            <person name="Copeland A."/>
            <person name="Lapidus A."/>
            <person name="Glavina del Rio T."/>
            <person name="Dalin E."/>
            <person name="Tice H."/>
            <person name="Bruce D."/>
            <person name="Goodwin L."/>
            <person name="Pitluck S."/>
            <person name="Lcollab F.I."/>
            <person name="Brettin T."/>
            <person name="Detter J.C."/>
            <person name="Han C."/>
            <person name="Tapia R."/>
            <person name="Kuske C.R."/>
            <person name="Schmutz J."/>
            <person name="Larimer F."/>
            <person name="Land M."/>
            <person name="Hauser L."/>
            <person name="Kyrpides N."/>
            <person name="Ovchinikova G."/>
            <person name="Sieprawska-Lupa M."/>
            <person name="Whitman W.B."/>
            <person name="Woyke T."/>
        </authorList>
    </citation>
    <scope>NUCLEOTIDE SEQUENCE [LARGE SCALE GENOMIC DNA]</scope>
    <source>
        <strain evidence="2">M7</strain>
    </source>
</reference>
<evidence type="ECO:0008006" key="4">
    <source>
        <dbReference type="Google" id="ProtNLM"/>
    </source>
</evidence>
<feature type="transmembrane region" description="Helical" evidence="1">
    <location>
        <begin position="57"/>
        <end position="78"/>
    </location>
</feature>
<dbReference type="InterPro" id="IPR011308">
    <property type="entry name" value="Prd_NiFe_hyd_3_EhaD"/>
</dbReference>
<dbReference type="AlphaFoldDB" id="C9RFI4"/>
<gene>
    <name evidence="2" type="ordered locus">Metvu_0477</name>
</gene>
<dbReference type="EMBL" id="CP001787">
    <property type="protein sequence ID" value="ACX72336.1"/>
    <property type="molecule type" value="Genomic_DNA"/>
</dbReference>
<accession>C9RFI4</accession>
<dbReference type="HOGENOM" id="CLU_170806_0_0_2"/>
<dbReference type="InterPro" id="IPR019213">
    <property type="entry name" value="EhaD-like"/>
</dbReference>
<protein>
    <recommendedName>
        <fullName evidence="4">Energy-converting hydrogenase A, subunit D</fullName>
    </recommendedName>
</protein>
<proteinExistence type="predicted"/>
<dbReference type="Proteomes" id="UP000002063">
    <property type="component" value="Chromosome"/>
</dbReference>
<organism evidence="2 3">
    <name type="scientific">Methanocaldococcus vulcanius (strain ATCC 700851 / DSM 12094 / M7)</name>
    <name type="common">Methanococcus vulcanius</name>
    <dbReference type="NCBI Taxonomy" id="579137"/>
    <lineage>
        <taxon>Archaea</taxon>
        <taxon>Methanobacteriati</taxon>
        <taxon>Methanobacteriota</taxon>
        <taxon>Methanomada group</taxon>
        <taxon>Methanococci</taxon>
        <taxon>Methanococcales</taxon>
        <taxon>Methanocaldococcaceae</taxon>
        <taxon>Methanocaldococcus</taxon>
    </lineage>
</organism>
<name>C9RFI4_METVM</name>
<dbReference type="STRING" id="579137.Metvu_0477"/>
<dbReference type="Pfam" id="PF09881">
    <property type="entry name" value="EhaD"/>
    <property type="match status" value="1"/>
</dbReference>